<dbReference type="Proteomes" id="UP000199206">
    <property type="component" value="Unassembled WGS sequence"/>
</dbReference>
<sequence>MSPSKLPAPPVLLTKAEGLDYASKMMLEMASMIRLCATISDALPKTMELGSLPDEARGHLTRIRASLVDPKLQIAAATAAGEHIRELAMEERLIAARVAAANA</sequence>
<dbReference type="EMBL" id="FOCF01000002">
    <property type="protein sequence ID" value="SEM72912.1"/>
    <property type="molecule type" value="Genomic_DNA"/>
</dbReference>
<reference evidence="2" key="1">
    <citation type="submission" date="2016-10" db="EMBL/GenBank/DDBJ databases">
        <authorList>
            <person name="Varghese N."/>
            <person name="Submissions S."/>
        </authorList>
    </citation>
    <scope>NUCLEOTIDE SEQUENCE [LARGE SCALE GENOMIC DNA]</scope>
    <source>
        <strain evidence="2">S6-262</strain>
    </source>
</reference>
<gene>
    <name evidence="1" type="ORF">SAMN05192583_1016</name>
</gene>
<organism evidence="1 2">
    <name type="scientific">Sphingomonas gellani</name>
    <dbReference type="NCBI Taxonomy" id="1166340"/>
    <lineage>
        <taxon>Bacteria</taxon>
        <taxon>Pseudomonadati</taxon>
        <taxon>Pseudomonadota</taxon>
        <taxon>Alphaproteobacteria</taxon>
        <taxon>Sphingomonadales</taxon>
        <taxon>Sphingomonadaceae</taxon>
        <taxon>Sphingomonas</taxon>
    </lineage>
</organism>
<dbReference type="STRING" id="1166340.SAMN05192583_1016"/>
<dbReference type="RefSeq" id="WP_139198006.1">
    <property type="nucleotide sequence ID" value="NZ_FOCF01000002.1"/>
</dbReference>
<evidence type="ECO:0000313" key="2">
    <source>
        <dbReference type="Proteomes" id="UP000199206"/>
    </source>
</evidence>
<keyword evidence="2" id="KW-1185">Reference proteome</keyword>
<protein>
    <submittedName>
        <fullName evidence="1">Uncharacterized protein</fullName>
    </submittedName>
</protein>
<dbReference type="AlphaFoldDB" id="A0A1H8AQA9"/>
<proteinExistence type="predicted"/>
<name>A0A1H8AQA9_9SPHN</name>
<accession>A0A1H8AQA9</accession>
<evidence type="ECO:0000313" key="1">
    <source>
        <dbReference type="EMBL" id="SEM72912.1"/>
    </source>
</evidence>